<dbReference type="SMART" id="SM00354">
    <property type="entry name" value="HTH_LACI"/>
    <property type="match status" value="1"/>
</dbReference>
<accession>A0A7X2Z296</accession>
<dbReference type="PROSITE" id="PS00356">
    <property type="entry name" value="HTH_LACI_1"/>
    <property type="match status" value="1"/>
</dbReference>
<dbReference type="InterPro" id="IPR046335">
    <property type="entry name" value="LacI/GalR-like_sensor"/>
</dbReference>
<dbReference type="CDD" id="cd06291">
    <property type="entry name" value="PBP1_Qymf-like"/>
    <property type="match status" value="1"/>
</dbReference>
<evidence type="ECO:0000256" key="4">
    <source>
        <dbReference type="ARBA" id="ARBA00023163"/>
    </source>
</evidence>
<name>A0A7X2Z296_9BACL</name>
<dbReference type="Pfam" id="PF13377">
    <property type="entry name" value="Peripla_BP_3"/>
    <property type="match status" value="1"/>
</dbReference>
<comment type="caution">
    <text evidence="6">The sequence shown here is derived from an EMBL/GenBank/DDBJ whole genome shotgun (WGS) entry which is preliminary data.</text>
</comment>
<keyword evidence="2" id="KW-0805">Transcription regulation</keyword>
<dbReference type="InterPro" id="IPR028082">
    <property type="entry name" value="Peripla_BP_I"/>
</dbReference>
<dbReference type="PANTHER" id="PTHR30146:SF95">
    <property type="entry name" value="RIBOSE OPERON REPRESSOR"/>
    <property type="match status" value="1"/>
</dbReference>
<dbReference type="AlphaFoldDB" id="A0A7X2Z296"/>
<dbReference type="PROSITE" id="PS50932">
    <property type="entry name" value="HTH_LACI_2"/>
    <property type="match status" value="1"/>
</dbReference>
<dbReference type="SUPFAM" id="SSF53822">
    <property type="entry name" value="Periplasmic binding protein-like I"/>
    <property type="match status" value="1"/>
</dbReference>
<dbReference type="GO" id="GO:0000976">
    <property type="term" value="F:transcription cis-regulatory region binding"/>
    <property type="evidence" value="ECO:0007669"/>
    <property type="project" value="TreeGrafter"/>
</dbReference>
<keyword evidence="1" id="KW-0678">Repressor</keyword>
<dbReference type="Gene3D" id="3.40.50.2300">
    <property type="match status" value="2"/>
</dbReference>
<dbReference type="PRINTS" id="PR00036">
    <property type="entry name" value="HTHLACI"/>
</dbReference>
<sequence>MATIHDVALRAGVSVTTVSRVMNNRGYISETTRSKVFAAMDELGYQPNEIARSLLRKQSNILGLIVPSVSHPFFSELADRIEYYAYLKGYKVLLCNSQLDPVKERDYIEMLRRNRVDGIIMGSHTLEVDEYRNLRSPIVTFDRQIGEDIPYISSDNYEGGRLATERLISQGCRKIAHICGNLQLDLLANRRTDAFRDAVKRHGVEHLIIQTDMNVFDQARYEQLLRELLTANPEIDGIFATSDIIGAFAIKECEFAGKRVPEDVKIIGYDDVNAARWFTPELTTIRQPIDEFGRMAVEVLSKQVEGEPVEIATSLPVELIVRGTA</sequence>
<dbReference type="RefSeq" id="WP_155611589.1">
    <property type="nucleotide sequence ID" value="NZ_WNZW01000005.1"/>
</dbReference>
<dbReference type="Proteomes" id="UP000447876">
    <property type="component" value="Unassembled WGS sequence"/>
</dbReference>
<dbReference type="InterPro" id="IPR010982">
    <property type="entry name" value="Lambda_DNA-bd_dom_sf"/>
</dbReference>
<feature type="domain" description="HTH lacI-type" evidence="5">
    <location>
        <begin position="2"/>
        <end position="56"/>
    </location>
</feature>
<evidence type="ECO:0000256" key="3">
    <source>
        <dbReference type="ARBA" id="ARBA00023125"/>
    </source>
</evidence>
<dbReference type="GO" id="GO:0003700">
    <property type="term" value="F:DNA-binding transcription factor activity"/>
    <property type="evidence" value="ECO:0007669"/>
    <property type="project" value="TreeGrafter"/>
</dbReference>
<organism evidence="6 7">
    <name type="scientific">Paenibacillus woosongensis</name>
    <dbReference type="NCBI Taxonomy" id="307580"/>
    <lineage>
        <taxon>Bacteria</taxon>
        <taxon>Bacillati</taxon>
        <taxon>Bacillota</taxon>
        <taxon>Bacilli</taxon>
        <taxon>Bacillales</taxon>
        <taxon>Paenibacillaceae</taxon>
        <taxon>Paenibacillus</taxon>
    </lineage>
</organism>
<dbReference type="Gene3D" id="1.10.260.40">
    <property type="entry name" value="lambda repressor-like DNA-binding domains"/>
    <property type="match status" value="1"/>
</dbReference>
<evidence type="ECO:0000256" key="1">
    <source>
        <dbReference type="ARBA" id="ARBA00022491"/>
    </source>
</evidence>
<evidence type="ECO:0000313" key="6">
    <source>
        <dbReference type="EMBL" id="MUG46188.1"/>
    </source>
</evidence>
<dbReference type="InterPro" id="IPR000843">
    <property type="entry name" value="HTH_LacI"/>
</dbReference>
<dbReference type="Pfam" id="PF00356">
    <property type="entry name" value="LacI"/>
    <property type="match status" value="1"/>
</dbReference>
<protein>
    <submittedName>
        <fullName evidence="6">LacI family DNA-binding transcriptional regulator</fullName>
    </submittedName>
</protein>
<keyword evidence="3 6" id="KW-0238">DNA-binding</keyword>
<reference evidence="6 7" key="1">
    <citation type="submission" date="2019-11" db="EMBL/GenBank/DDBJ databases">
        <title>Draft genome sequences of five Paenibacillus species of dairy origin.</title>
        <authorList>
            <person name="Olajide A.M."/>
            <person name="Chen S."/>
            <person name="Lapointe G."/>
        </authorList>
    </citation>
    <scope>NUCLEOTIDE SEQUENCE [LARGE SCALE GENOMIC DNA]</scope>
    <source>
        <strain evidence="6 7">12CR55</strain>
    </source>
</reference>
<evidence type="ECO:0000313" key="7">
    <source>
        <dbReference type="Proteomes" id="UP000447876"/>
    </source>
</evidence>
<proteinExistence type="predicted"/>
<evidence type="ECO:0000256" key="2">
    <source>
        <dbReference type="ARBA" id="ARBA00023015"/>
    </source>
</evidence>
<gene>
    <name evidence="6" type="ORF">GNP95_14440</name>
</gene>
<dbReference type="CDD" id="cd01392">
    <property type="entry name" value="HTH_LacI"/>
    <property type="match status" value="1"/>
</dbReference>
<dbReference type="EMBL" id="WNZW01000005">
    <property type="protein sequence ID" value="MUG46188.1"/>
    <property type="molecule type" value="Genomic_DNA"/>
</dbReference>
<dbReference type="OrthoDB" id="9796186at2"/>
<dbReference type="SUPFAM" id="SSF47413">
    <property type="entry name" value="lambda repressor-like DNA-binding domains"/>
    <property type="match status" value="1"/>
</dbReference>
<keyword evidence="4" id="KW-0804">Transcription</keyword>
<evidence type="ECO:0000259" key="5">
    <source>
        <dbReference type="PROSITE" id="PS50932"/>
    </source>
</evidence>
<dbReference type="PANTHER" id="PTHR30146">
    <property type="entry name" value="LACI-RELATED TRANSCRIPTIONAL REPRESSOR"/>
    <property type="match status" value="1"/>
</dbReference>